<organism evidence="2 3">
    <name type="scientific">Candidatus Ornithomonoglobus merdipullorum</name>
    <dbReference type="NCBI Taxonomy" id="2840895"/>
    <lineage>
        <taxon>Bacteria</taxon>
        <taxon>Bacillati</taxon>
        <taxon>Bacillota</taxon>
        <taxon>Clostridia</taxon>
        <taxon>Candidatus Ornithomonoglobus</taxon>
    </lineage>
</organism>
<comment type="caution">
    <text evidence="2">The sequence shown here is derived from an EMBL/GenBank/DDBJ whole genome shotgun (WGS) entry which is preliminary data.</text>
</comment>
<evidence type="ECO:0000256" key="1">
    <source>
        <dbReference type="SAM" id="SignalP"/>
    </source>
</evidence>
<reference evidence="2" key="2">
    <citation type="journal article" date="2021" name="PeerJ">
        <title>Extensive microbial diversity within the chicken gut microbiome revealed by metagenomics and culture.</title>
        <authorList>
            <person name="Gilroy R."/>
            <person name="Ravi A."/>
            <person name="Getino M."/>
            <person name="Pursley I."/>
            <person name="Horton D.L."/>
            <person name="Alikhan N.F."/>
            <person name="Baker D."/>
            <person name="Gharbi K."/>
            <person name="Hall N."/>
            <person name="Watson M."/>
            <person name="Adriaenssens E.M."/>
            <person name="Foster-Nyarko E."/>
            <person name="Jarju S."/>
            <person name="Secka A."/>
            <person name="Antonio M."/>
            <person name="Oren A."/>
            <person name="Chaudhuri R.R."/>
            <person name="La Ragione R."/>
            <person name="Hildebrand F."/>
            <person name="Pallen M.J."/>
        </authorList>
    </citation>
    <scope>NUCLEOTIDE SEQUENCE</scope>
    <source>
        <strain evidence="2">USAMLcec3-3695</strain>
    </source>
</reference>
<dbReference type="AlphaFoldDB" id="A0A9D1MAN7"/>
<evidence type="ECO:0000313" key="3">
    <source>
        <dbReference type="Proteomes" id="UP000824109"/>
    </source>
</evidence>
<evidence type="ECO:0008006" key="4">
    <source>
        <dbReference type="Google" id="ProtNLM"/>
    </source>
</evidence>
<feature type="signal peptide" evidence="1">
    <location>
        <begin position="1"/>
        <end position="24"/>
    </location>
</feature>
<reference evidence="2" key="1">
    <citation type="submission" date="2020-10" db="EMBL/GenBank/DDBJ databases">
        <authorList>
            <person name="Gilroy R."/>
        </authorList>
    </citation>
    <scope>NUCLEOTIDE SEQUENCE</scope>
    <source>
        <strain evidence="2">USAMLcec3-3695</strain>
    </source>
</reference>
<proteinExistence type="predicted"/>
<protein>
    <recommendedName>
        <fullName evidence="4">Tat pathway signal protein</fullName>
    </recommendedName>
</protein>
<dbReference type="EMBL" id="DVNB01000028">
    <property type="protein sequence ID" value="HIU56724.1"/>
    <property type="molecule type" value="Genomic_DNA"/>
</dbReference>
<accession>A0A9D1MAN7</accession>
<name>A0A9D1MAN7_9FIRM</name>
<evidence type="ECO:0000313" key="2">
    <source>
        <dbReference type="EMBL" id="HIU56724.1"/>
    </source>
</evidence>
<gene>
    <name evidence="2" type="ORF">IAA61_02790</name>
</gene>
<sequence length="98" mass="10785">MDRKQLKRCVMLSAAAAAGLYGFATGKGPFNKARFKEQHDALSRYVDNNYPDCSYTSIAASGTGWMSSVRRRGRTVAVVYFSKSPDGVYVFTESKTAL</sequence>
<feature type="chain" id="PRO_5038767292" description="Tat pathway signal protein" evidence="1">
    <location>
        <begin position="25"/>
        <end position="98"/>
    </location>
</feature>
<dbReference type="Proteomes" id="UP000824109">
    <property type="component" value="Unassembled WGS sequence"/>
</dbReference>
<keyword evidence="1" id="KW-0732">Signal</keyword>